<sequence>MTQHVYARLAGFQLAVIPKAPFRIQHTPDPPDAIDVEYHSPDGRLFACLIPDSGGYRSKVNQQTRSLYDVLDVDAGPDLDHWRIETSKFTCCWPAGYTICSNNFPQDPSPFDLLGPHREMIYVQQPKRLPDVAEMCAPTQKVIRVERTDTSEWIELAYDYDGTPWRQRHEVLTLAGDRIAVTMQAPEEFADAASAVARDVAQSLAAYEEG</sequence>
<protein>
    <submittedName>
        <fullName evidence="1">Uncharacterized protein</fullName>
    </submittedName>
</protein>
<dbReference type="RefSeq" id="WP_145367345.1">
    <property type="nucleotide sequence ID" value="NZ_CP036275.1"/>
</dbReference>
<organism evidence="1 2">
    <name type="scientific">Maioricimonas rarisocia</name>
    <dbReference type="NCBI Taxonomy" id="2528026"/>
    <lineage>
        <taxon>Bacteria</taxon>
        <taxon>Pseudomonadati</taxon>
        <taxon>Planctomycetota</taxon>
        <taxon>Planctomycetia</taxon>
        <taxon>Planctomycetales</taxon>
        <taxon>Planctomycetaceae</taxon>
        <taxon>Maioricimonas</taxon>
    </lineage>
</organism>
<name>A0A517Z2L1_9PLAN</name>
<reference evidence="1 2" key="1">
    <citation type="submission" date="2019-02" db="EMBL/GenBank/DDBJ databases">
        <title>Deep-cultivation of Planctomycetes and their phenomic and genomic characterization uncovers novel biology.</title>
        <authorList>
            <person name="Wiegand S."/>
            <person name="Jogler M."/>
            <person name="Boedeker C."/>
            <person name="Pinto D."/>
            <person name="Vollmers J."/>
            <person name="Rivas-Marin E."/>
            <person name="Kohn T."/>
            <person name="Peeters S.H."/>
            <person name="Heuer A."/>
            <person name="Rast P."/>
            <person name="Oberbeckmann S."/>
            <person name="Bunk B."/>
            <person name="Jeske O."/>
            <person name="Meyerdierks A."/>
            <person name="Storesund J.E."/>
            <person name="Kallscheuer N."/>
            <person name="Luecker S."/>
            <person name="Lage O.M."/>
            <person name="Pohl T."/>
            <person name="Merkel B.J."/>
            <person name="Hornburger P."/>
            <person name="Mueller R.-W."/>
            <person name="Bruemmer F."/>
            <person name="Labrenz M."/>
            <person name="Spormann A.M."/>
            <person name="Op den Camp H."/>
            <person name="Overmann J."/>
            <person name="Amann R."/>
            <person name="Jetten M.S.M."/>
            <person name="Mascher T."/>
            <person name="Medema M.H."/>
            <person name="Devos D.P."/>
            <person name="Kaster A.-K."/>
            <person name="Ovreas L."/>
            <person name="Rohde M."/>
            <person name="Galperin M.Y."/>
            <person name="Jogler C."/>
        </authorList>
    </citation>
    <scope>NUCLEOTIDE SEQUENCE [LARGE SCALE GENOMIC DNA]</scope>
    <source>
        <strain evidence="1 2">Mal4</strain>
    </source>
</reference>
<accession>A0A517Z2L1</accession>
<keyword evidence="2" id="KW-1185">Reference proteome</keyword>
<dbReference type="OrthoDB" id="3295697at2"/>
<dbReference type="EMBL" id="CP036275">
    <property type="protein sequence ID" value="QDU36710.1"/>
    <property type="molecule type" value="Genomic_DNA"/>
</dbReference>
<dbReference type="KEGG" id="mri:Mal4_09990"/>
<evidence type="ECO:0000313" key="2">
    <source>
        <dbReference type="Proteomes" id="UP000320496"/>
    </source>
</evidence>
<dbReference type="Proteomes" id="UP000320496">
    <property type="component" value="Chromosome"/>
</dbReference>
<proteinExistence type="predicted"/>
<gene>
    <name evidence="1" type="ORF">Mal4_09990</name>
</gene>
<dbReference type="AlphaFoldDB" id="A0A517Z2L1"/>
<evidence type="ECO:0000313" key="1">
    <source>
        <dbReference type="EMBL" id="QDU36710.1"/>
    </source>
</evidence>